<dbReference type="AlphaFoldDB" id="A0A8S2Z3T7"/>
<evidence type="ECO:0000313" key="1">
    <source>
        <dbReference type="EMBL" id="CAF4599672.1"/>
    </source>
</evidence>
<feature type="non-terminal residue" evidence="1">
    <location>
        <position position="37"/>
    </location>
</feature>
<comment type="caution">
    <text evidence="1">The sequence shown here is derived from an EMBL/GenBank/DDBJ whole genome shotgun (WGS) entry which is preliminary data.</text>
</comment>
<name>A0A8S2Z3T7_9BILA</name>
<dbReference type="EMBL" id="CAJOBJ010103749">
    <property type="protein sequence ID" value="CAF4599672.1"/>
    <property type="molecule type" value="Genomic_DNA"/>
</dbReference>
<accession>A0A8S2Z3T7</accession>
<evidence type="ECO:0000313" key="2">
    <source>
        <dbReference type="Proteomes" id="UP000681720"/>
    </source>
</evidence>
<protein>
    <submittedName>
        <fullName evidence="1">Uncharacterized protein</fullName>
    </submittedName>
</protein>
<proteinExistence type="predicted"/>
<gene>
    <name evidence="1" type="ORF">GIL414_LOCUS38863</name>
</gene>
<organism evidence="1 2">
    <name type="scientific">Rotaria magnacalcarata</name>
    <dbReference type="NCBI Taxonomy" id="392030"/>
    <lineage>
        <taxon>Eukaryota</taxon>
        <taxon>Metazoa</taxon>
        <taxon>Spiralia</taxon>
        <taxon>Gnathifera</taxon>
        <taxon>Rotifera</taxon>
        <taxon>Eurotatoria</taxon>
        <taxon>Bdelloidea</taxon>
        <taxon>Philodinida</taxon>
        <taxon>Philodinidae</taxon>
        <taxon>Rotaria</taxon>
    </lineage>
</organism>
<sequence>MCWTQGAKQGSVIVGGNGSGAAANQFNGSGALNFDQH</sequence>
<reference evidence="1" key="1">
    <citation type="submission" date="2021-02" db="EMBL/GenBank/DDBJ databases">
        <authorList>
            <person name="Nowell W R."/>
        </authorList>
    </citation>
    <scope>NUCLEOTIDE SEQUENCE</scope>
</reference>
<dbReference type="Proteomes" id="UP000681720">
    <property type="component" value="Unassembled WGS sequence"/>
</dbReference>